<dbReference type="EC" id="2.7.11.1" evidence="1"/>
<dbReference type="PANTHER" id="PTHR43289">
    <property type="entry name" value="MITOGEN-ACTIVATED PROTEIN KINASE KINASE KINASE 20-RELATED"/>
    <property type="match status" value="1"/>
</dbReference>
<keyword evidence="6 7" id="KW-0067">ATP-binding</keyword>
<feature type="binding site" evidence="7">
    <location>
        <position position="39"/>
    </location>
    <ligand>
        <name>ATP</name>
        <dbReference type="ChEBI" id="CHEBI:30616"/>
    </ligand>
</feature>
<name>A0ABX0SLI4_9ACTN</name>
<feature type="compositionally biased region" description="Polar residues" evidence="8">
    <location>
        <begin position="452"/>
        <end position="464"/>
    </location>
</feature>
<evidence type="ECO:0000256" key="1">
    <source>
        <dbReference type="ARBA" id="ARBA00012513"/>
    </source>
</evidence>
<reference evidence="10 11" key="1">
    <citation type="submission" date="2020-02" db="EMBL/GenBank/DDBJ databases">
        <title>Sequencing the genomes of 1000 actinobacteria strains.</title>
        <authorList>
            <person name="Klenk H.-P."/>
        </authorList>
    </citation>
    <scope>NUCLEOTIDE SEQUENCE [LARGE SCALE GENOMIC DNA]</scope>
    <source>
        <strain evidence="10 11">DSM 19609</strain>
    </source>
</reference>
<dbReference type="PANTHER" id="PTHR43289:SF6">
    <property type="entry name" value="SERINE_THREONINE-PROTEIN KINASE NEKL-3"/>
    <property type="match status" value="1"/>
</dbReference>
<evidence type="ECO:0000256" key="4">
    <source>
        <dbReference type="ARBA" id="ARBA00022741"/>
    </source>
</evidence>
<proteinExistence type="predicted"/>
<comment type="caution">
    <text evidence="10">The sequence shown here is derived from an EMBL/GenBank/DDBJ whole genome shotgun (WGS) entry which is preliminary data.</text>
</comment>
<protein>
    <recommendedName>
        <fullName evidence="1">non-specific serine/threonine protein kinase</fullName>
        <ecNumber evidence="1">2.7.11.1</ecNumber>
    </recommendedName>
</protein>
<evidence type="ECO:0000259" key="9">
    <source>
        <dbReference type="PROSITE" id="PS50011"/>
    </source>
</evidence>
<evidence type="ECO:0000256" key="8">
    <source>
        <dbReference type="SAM" id="MobiDB-lite"/>
    </source>
</evidence>
<evidence type="ECO:0000313" key="10">
    <source>
        <dbReference type="EMBL" id="NIH58799.1"/>
    </source>
</evidence>
<accession>A0ABX0SLI4</accession>
<evidence type="ECO:0000256" key="7">
    <source>
        <dbReference type="PROSITE-ProRule" id="PRU10141"/>
    </source>
</evidence>
<keyword evidence="3 10" id="KW-0808">Transferase</keyword>
<gene>
    <name evidence="10" type="ORF">FB473_003500</name>
</gene>
<feature type="domain" description="Protein kinase" evidence="9">
    <location>
        <begin position="10"/>
        <end position="292"/>
    </location>
</feature>
<dbReference type="CDD" id="cd14014">
    <property type="entry name" value="STKc_PknB_like"/>
    <property type="match status" value="1"/>
</dbReference>
<evidence type="ECO:0000256" key="2">
    <source>
        <dbReference type="ARBA" id="ARBA00022527"/>
    </source>
</evidence>
<dbReference type="Proteomes" id="UP000749311">
    <property type="component" value="Unassembled WGS sequence"/>
</dbReference>
<dbReference type="Gene3D" id="1.10.510.10">
    <property type="entry name" value="Transferase(Phosphotransferase) domain 1"/>
    <property type="match status" value="1"/>
</dbReference>
<evidence type="ECO:0000256" key="3">
    <source>
        <dbReference type="ARBA" id="ARBA00022679"/>
    </source>
</evidence>
<dbReference type="InterPro" id="IPR017441">
    <property type="entry name" value="Protein_kinase_ATP_BS"/>
</dbReference>
<dbReference type="InterPro" id="IPR011009">
    <property type="entry name" value="Kinase-like_dom_sf"/>
</dbReference>
<dbReference type="RefSeq" id="WP_167171966.1">
    <property type="nucleotide sequence ID" value="NZ_BAAAOO010000006.1"/>
</dbReference>
<dbReference type="EMBL" id="JAAMOZ010000005">
    <property type="protein sequence ID" value="NIH58799.1"/>
    <property type="molecule type" value="Genomic_DNA"/>
</dbReference>
<dbReference type="GO" id="GO:0004674">
    <property type="term" value="F:protein serine/threonine kinase activity"/>
    <property type="evidence" value="ECO:0007669"/>
    <property type="project" value="UniProtKB-EC"/>
</dbReference>
<dbReference type="PROSITE" id="PS00108">
    <property type="entry name" value="PROTEIN_KINASE_ST"/>
    <property type="match status" value="1"/>
</dbReference>
<keyword evidence="2" id="KW-0723">Serine/threonine-protein kinase</keyword>
<organism evidence="10 11">
    <name type="scientific">Brooklawnia cerclae</name>
    <dbReference type="NCBI Taxonomy" id="349934"/>
    <lineage>
        <taxon>Bacteria</taxon>
        <taxon>Bacillati</taxon>
        <taxon>Actinomycetota</taxon>
        <taxon>Actinomycetes</taxon>
        <taxon>Propionibacteriales</taxon>
        <taxon>Propionibacteriaceae</taxon>
        <taxon>Brooklawnia</taxon>
    </lineage>
</organism>
<keyword evidence="11" id="KW-1185">Reference proteome</keyword>
<dbReference type="PROSITE" id="PS00107">
    <property type="entry name" value="PROTEIN_KINASE_ATP"/>
    <property type="match status" value="1"/>
</dbReference>
<evidence type="ECO:0000256" key="5">
    <source>
        <dbReference type="ARBA" id="ARBA00022777"/>
    </source>
</evidence>
<keyword evidence="5 10" id="KW-0418">Kinase</keyword>
<evidence type="ECO:0000256" key="6">
    <source>
        <dbReference type="ARBA" id="ARBA00022840"/>
    </source>
</evidence>
<keyword evidence="4 7" id="KW-0547">Nucleotide-binding</keyword>
<dbReference type="PROSITE" id="PS50011">
    <property type="entry name" value="PROTEIN_KINASE_DOM"/>
    <property type="match status" value="1"/>
</dbReference>
<dbReference type="Pfam" id="PF00069">
    <property type="entry name" value="Pkinase"/>
    <property type="match status" value="1"/>
</dbReference>
<dbReference type="Gene3D" id="3.30.200.20">
    <property type="entry name" value="Phosphorylase Kinase, domain 1"/>
    <property type="match status" value="1"/>
</dbReference>
<dbReference type="InterPro" id="IPR000719">
    <property type="entry name" value="Prot_kinase_dom"/>
</dbReference>
<dbReference type="InterPro" id="IPR008271">
    <property type="entry name" value="Ser/Thr_kinase_AS"/>
</dbReference>
<feature type="region of interest" description="Disordered" evidence="8">
    <location>
        <begin position="368"/>
        <end position="464"/>
    </location>
</feature>
<dbReference type="SMART" id="SM00220">
    <property type="entry name" value="S_TKc"/>
    <property type="match status" value="1"/>
</dbReference>
<dbReference type="SUPFAM" id="SSF56112">
    <property type="entry name" value="Protein kinase-like (PK-like)"/>
    <property type="match status" value="1"/>
</dbReference>
<feature type="compositionally biased region" description="Low complexity" evidence="8">
    <location>
        <begin position="393"/>
        <end position="441"/>
    </location>
</feature>
<sequence>MDPEAIAGRYTLVRTIGKGATGNVWEAVDTLLHRAVAIKIVDLAGARDPATAERFRREGVAIAGVNHPAIVQVYDTGADDARGWLVMELLTGPNLNTLVKQRGPVSFAVGMPLLAEVASGLQAAHDAGITHRDVKPANIVLHAQPDADGTLPDLLERPELGHPVLVDFGIARLVDESGTQLTRPATAIGTAAYMSPEQARGQIVGPASDVYSLGCVLYYLFLGHPPFMADNSVAIAHSQAFDPPVPLGELSPDVPPALDTLVARMLAKDPSIRPTASEVSRELLAITADPRMAPTVTLPSGVGAAADLPVVDQDPLVSSDAKQATAETEAVTRVGGSAWRRPGRWLMGLLVVGLLAALVYSWVAPGRPQPSPTVTLTNTVTRTSSPMQTASRTPSSSVTPTDDTTYVPETTFWPTTEAPTQAPTTTVTYQPPPVTITTTHTPTEEPTPPESIDTSQPATTEPAG</sequence>
<evidence type="ECO:0000313" key="11">
    <source>
        <dbReference type="Proteomes" id="UP000749311"/>
    </source>
</evidence>
<feature type="compositionally biased region" description="Low complexity" evidence="8">
    <location>
        <begin position="372"/>
        <end position="386"/>
    </location>
</feature>